<accession>A0ABT0GI56</accession>
<dbReference type="RefSeq" id="WP_248209272.1">
    <property type="nucleotide sequence ID" value="NZ_JALNMH010000008.1"/>
</dbReference>
<dbReference type="PANTHER" id="PTHR40114:SF1">
    <property type="entry name" value="SLR0698 PROTEIN"/>
    <property type="match status" value="1"/>
</dbReference>
<organism evidence="2 3">
    <name type="scientific">Pseudomarimonas salicorniae</name>
    <dbReference type="NCBI Taxonomy" id="2933270"/>
    <lineage>
        <taxon>Bacteria</taxon>
        <taxon>Pseudomonadati</taxon>
        <taxon>Pseudomonadota</taxon>
        <taxon>Gammaproteobacteria</taxon>
        <taxon>Lysobacterales</taxon>
        <taxon>Lysobacteraceae</taxon>
        <taxon>Pseudomarimonas</taxon>
    </lineage>
</organism>
<dbReference type="InterPro" id="IPR012042">
    <property type="entry name" value="NeuTTM/CthTTM-like"/>
</dbReference>
<dbReference type="CDD" id="cd07891">
    <property type="entry name" value="CYTH-like_CthTTM-like_1"/>
    <property type="match status" value="1"/>
</dbReference>
<evidence type="ECO:0000313" key="2">
    <source>
        <dbReference type="EMBL" id="MCK7594228.1"/>
    </source>
</evidence>
<comment type="caution">
    <text evidence="2">The sequence shown here is derived from an EMBL/GenBank/DDBJ whole genome shotgun (WGS) entry which is preliminary data.</text>
</comment>
<dbReference type="Gene3D" id="2.40.320.10">
    <property type="entry name" value="Hypothetical Protein Pfu-838710-001"/>
    <property type="match status" value="1"/>
</dbReference>
<dbReference type="PANTHER" id="PTHR40114">
    <property type="entry name" value="SLR0698 PROTEIN"/>
    <property type="match status" value="1"/>
</dbReference>
<dbReference type="InterPro" id="IPR033469">
    <property type="entry name" value="CYTH-like_dom_sf"/>
</dbReference>
<dbReference type="Proteomes" id="UP001431449">
    <property type="component" value="Unassembled WGS sequence"/>
</dbReference>
<proteinExistence type="predicted"/>
<dbReference type="InterPro" id="IPR023577">
    <property type="entry name" value="CYTH_domain"/>
</dbReference>
<dbReference type="Pfam" id="PF01928">
    <property type="entry name" value="CYTH"/>
    <property type="match status" value="1"/>
</dbReference>
<keyword evidence="3" id="KW-1185">Reference proteome</keyword>
<reference evidence="2" key="1">
    <citation type="submission" date="2022-04" db="EMBL/GenBank/DDBJ databases">
        <title>Lysobacter sp. CAU 1642 isolated from sea sand.</title>
        <authorList>
            <person name="Kim W."/>
        </authorList>
    </citation>
    <scope>NUCLEOTIDE SEQUENCE</scope>
    <source>
        <strain evidence="2">CAU 1642</strain>
    </source>
</reference>
<feature type="domain" description="CYTH" evidence="1">
    <location>
        <begin position="2"/>
        <end position="148"/>
    </location>
</feature>
<evidence type="ECO:0000313" key="3">
    <source>
        <dbReference type="Proteomes" id="UP001431449"/>
    </source>
</evidence>
<name>A0ABT0GI56_9GAMM</name>
<gene>
    <name evidence="2" type="ORF">M0G41_11160</name>
</gene>
<dbReference type="SUPFAM" id="SSF55154">
    <property type="entry name" value="CYTH-like phosphatases"/>
    <property type="match status" value="1"/>
</dbReference>
<protein>
    <submittedName>
        <fullName evidence="2">CYTH domain-containing protein</fullName>
    </submittedName>
</protein>
<dbReference type="PIRSF" id="PIRSF016487">
    <property type="entry name" value="CYTH_UCP016487"/>
    <property type="match status" value="1"/>
</dbReference>
<evidence type="ECO:0000259" key="1">
    <source>
        <dbReference type="PROSITE" id="PS51707"/>
    </source>
</evidence>
<dbReference type="PROSITE" id="PS51707">
    <property type="entry name" value="CYTH"/>
    <property type="match status" value="1"/>
</dbReference>
<dbReference type="EMBL" id="JALNMH010000008">
    <property type="protein sequence ID" value="MCK7594228.1"/>
    <property type="molecule type" value="Genomic_DNA"/>
</dbReference>
<dbReference type="SMART" id="SM01118">
    <property type="entry name" value="CYTH"/>
    <property type="match status" value="1"/>
</dbReference>
<sequence>MGIEIERKFLVIGEAWRDAVERSEPMDQGYLGGERASVRVRIAGSGAFLNIKSKQGGASRLEFEYAVPVDEARDMLDALALPGRIAKRRHYVTHAGHLWEIDEFEGENAGLVVAEIELQSEDEAFERPAWLGEEVTHDLRYYNSALAQQPFSLWGKGADKES</sequence>